<dbReference type="Pfam" id="PF04965">
    <property type="entry name" value="GPW_gp25"/>
    <property type="match status" value="1"/>
</dbReference>
<dbReference type="RefSeq" id="WP_238242567.1">
    <property type="nucleotide sequence ID" value="NZ_BPQP01000008.1"/>
</dbReference>
<evidence type="ECO:0000313" key="2">
    <source>
        <dbReference type="EMBL" id="GJD93356.1"/>
    </source>
</evidence>
<accession>A0ABQ4RRE8</accession>
<dbReference type="SUPFAM" id="SSF160719">
    <property type="entry name" value="gpW/gp25-like"/>
    <property type="match status" value="1"/>
</dbReference>
<dbReference type="Proteomes" id="UP001055125">
    <property type="component" value="Unassembled WGS sequence"/>
</dbReference>
<dbReference type="InterPro" id="IPR007048">
    <property type="entry name" value="IraD/Gp25-like"/>
</dbReference>
<feature type="domain" description="IraD/Gp25-like" evidence="1">
    <location>
        <begin position="20"/>
        <end position="85"/>
    </location>
</feature>
<dbReference type="EMBL" id="BPQP01000008">
    <property type="protein sequence ID" value="GJD93356.1"/>
    <property type="molecule type" value="Genomic_DNA"/>
</dbReference>
<sequence length="132" mass="15101">MIRYRSGIDRRTGKALRGFDHVRQSVEVILRTLLTERLMLLDFGFPGVRHIGRNLTAPVVLAIYRDARKAIRRWEPEYDIRRFQLVRADRTGLLALGTTGIYYPEGRLNNFKIAERVTATFALNDAETAGPA</sequence>
<gene>
    <name evidence="2" type="ORF">OCOJLMKI_0549</name>
</gene>
<evidence type="ECO:0000313" key="3">
    <source>
        <dbReference type="Proteomes" id="UP001055125"/>
    </source>
</evidence>
<evidence type="ECO:0000259" key="1">
    <source>
        <dbReference type="Pfam" id="PF04965"/>
    </source>
</evidence>
<dbReference type="Gene3D" id="3.10.450.40">
    <property type="match status" value="1"/>
</dbReference>
<organism evidence="2 3">
    <name type="scientific">Methylobacterium iners</name>
    <dbReference type="NCBI Taxonomy" id="418707"/>
    <lineage>
        <taxon>Bacteria</taxon>
        <taxon>Pseudomonadati</taxon>
        <taxon>Pseudomonadota</taxon>
        <taxon>Alphaproteobacteria</taxon>
        <taxon>Hyphomicrobiales</taxon>
        <taxon>Methylobacteriaceae</taxon>
        <taxon>Methylobacterium</taxon>
    </lineage>
</organism>
<reference evidence="2" key="1">
    <citation type="journal article" date="2021" name="Front. Microbiol.">
        <title>Comprehensive Comparative Genomics and Phenotyping of Methylobacterium Species.</title>
        <authorList>
            <person name="Alessa O."/>
            <person name="Ogura Y."/>
            <person name="Fujitani Y."/>
            <person name="Takami H."/>
            <person name="Hayashi T."/>
            <person name="Sahin N."/>
            <person name="Tani A."/>
        </authorList>
    </citation>
    <scope>NUCLEOTIDE SEQUENCE</scope>
    <source>
        <strain evidence="2">DSM 19015</strain>
    </source>
</reference>
<name>A0ABQ4RRE8_9HYPH</name>
<protein>
    <recommendedName>
        <fullName evidence="1">IraD/Gp25-like domain-containing protein</fullName>
    </recommendedName>
</protein>
<reference evidence="2" key="2">
    <citation type="submission" date="2021-08" db="EMBL/GenBank/DDBJ databases">
        <authorList>
            <person name="Tani A."/>
            <person name="Ola A."/>
            <person name="Ogura Y."/>
            <person name="Katsura K."/>
            <person name="Hayashi T."/>
        </authorList>
    </citation>
    <scope>NUCLEOTIDE SEQUENCE</scope>
    <source>
        <strain evidence="2">DSM 19015</strain>
    </source>
</reference>
<comment type="caution">
    <text evidence="2">The sequence shown here is derived from an EMBL/GenBank/DDBJ whole genome shotgun (WGS) entry which is preliminary data.</text>
</comment>
<keyword evidence="3" id="KW-1185">Reference proteome</keyword>
<proteinExistence type="predicted"/>